<evidence type="ECO:0000313" key="6">
    <source>
        <dbReference type="EMBL" id="PWN89034.1"/>
    </source>
</evidence>
<keyword evidence="7" id="KW-1185">Reference proteome</keyword>
<keyword evidence="3" id="KW-0560">Oxidoreductase</keyword>
<accession>A0A316YJQ1</accession>
<dbReference type="GO" id="GO:0016616">
    <property type="term" value="F:oxidoreductase activity, acting on the CH-OH group of donors, NAD or NADP as acceptor"/>
    <property type="evidence" value="ECO:0007669"/>
    <property type="project" value="UniProtKB-ARBA"/>
</dbReference>
<evidence type="ECO:0000256" key="3">
    <source>
        <dbReference type="ARBA" id="ARBA00023002"/>
    </source>
</evidence>
<dbReference type="GO" id="GO:0050664">
    <property type="term" value="F:oxidoreductase activity, acting on NAD(P)H, oxygen as acceptor"/>
    <property type="evidence" value="ECO:0007669"/>
    <property type="project" value="TreeGrafter"/>
</dbReference>
<feature type="domain" description="Ketoreductase" evidence="5">
    <location>
        <begin position="10"/>
        <end position="193"/>
    </location>
</feature>
<evidence type="ECO:0000259" key="5">
    <source>
        <dbReference type="SMART" id="SM00822"/>
    </source>
</evidence>
<dbReference type="Proteomes" id="UP000245768">
    <property type="component" value="Unassembled WGS sequence"/>
</dbReference>
<dbReference type="EMBL" id="KZ819637">
    <property type="protein sequence ID" value="PWN89034.1"/>
    <property type="molecule type" value="Genomic_DNA"/>
</dbReference>
<protein>
    <submittedName>
        <fullName evidence="6">NAD(P)-binding protein</fullName>
    </submittedName>
</protein>
<dbReference type="PROSITE" id="PS00061">
    <property type="entry name" value="ADH_SHORT"/>
    <property type="match status" value="1"/>
</dbReference>
<dbReference type="InterPro" id="IPR057326">
    <property type="entry name" value="KR_dom"/>
</dbReference>
<dbReference type="OrthoDB" id="9876299at2759"/>
<evidence type="ECO:0000313" key="7">
    <source>
        <dbReference type="Proteomes" id="UP000245768"/>
    </source>
</evidence>
<sequence length="282" mass="29826">MSSTMPSKNPVVLVTGASKGLGLEVARLLLEGNARIPAANVVTLSRTLPDELRRLGQQGGGRETSIESVQGDVTSESDNEKAVGLAISKWGRLDGVVLNAGIIDFVRIADKSPKDFMQELNVNLVSLVTTLHYALPHLRKSPTGCGRVVFTSSGASTGNYAGWSAYNASKAGANALMRTLANEEKSIAAWSVRPGVVATEMQALLRNSGKESMDEAAYNKFITLHKEGKLVDPVEPAHVLAALAVRGTRSEPNAAGGGEGLGAEGAYVNWEDPALEAYRKQK</sequence>
<dbReference type="InterPro" id="IPR020904">
    <property type="entry name" value="Sc_DH/Rdtase_CS"/>
</dbReference>
<dbReference type="STRING" id="215250.A0A316YJQ1"/>
<evidence type="ECO:0000256" key="2">
    <source>
        <dbReference type="ARBA" id="ARBA00022857"/>
    </source>
</evidence>
<dbReference type="InParanoid" id="A0A316YJQ1"/>
<dbReference type="Gene3D" id="3.40.50.720">
    <property type="entry name" value="NAD(P)-binding Rossmann-like Domain"/>
    <property type="match status" value="1"/>
</dbReference>
<evidence type="ECO:0000256" key="1">
    <source>
        <dbReference type="ARBA" id="ARBA00006484"/>
    </source>
</evidence>
<dbReference type="Pfam" id="PF00106">
    <property type="entry name" value="adh_short"/>
    <property type="match status" value="1"/>
</dbReference>
<dbReference type="GeneID" id="37043903"/>
<organism evidence="6 7">
    <name type="scientific">Acaromyces ingoldii</name>
    <dbReference type="NCBI Taxonomy" id="215250"/>
    <lineage>
        <taxon>Eukaryota</taxon>
        <taxon>Fungi</taxon>
        <taxon>Dikarya</taxon>
        <taxon>Basidiomycota</taxon>
        <taxon>Ustilaginomycotina</taxon>
        <taxon>Exobasidiomycetes</taxon>
        <taxon>Exobasidiales</taxon>
        <taxon>Cryptobasidiaceae</taxon>
        <taxon>Acaromyces</taxon>
    </lineage>
</organism>
<dbReference type="AlphaFoldDB" id="A0A316YJQ1"/>
<name>A0A316YJQ1_9BASI</name>
<dbReference type="InterPro" id="IPR036291">
    <property type="entry name" value="NAD(P)-bd_dom_sf"/>
</dbReference>
<dbReference type="FunCoup" id="A0A316YJQ1">
    <property type="interactions" value="24"/>
</dbReference>
<dbReference type="PANTHER" id="PTHR43008">
    <property type="entry name" value="BENZIL REDUCTASE"/>
    <property type="match status" value="1"/>
</dbReference>
<dbReference type="SMART" id="SM00822">
    <property type="entry name" value="PKS_KR"/>
    <property type="match status" value="1"/>
</dbReference>
<feature type="region of interest" description="Disordered" evidence="4">
    <location>
        <begin position="54"/>
        <end position="74"/>
    </location>
</feature>
<evidence type="ECO:0000256" key="4">
    <source>
        <dbReference type="SAM" id="MobiDB-lite"/>
    </source>
</evidence>
<keyword evidence="2" id="KW-0521">NADP</keyword>
<dbReference type="InterPro" id="IPR002347">
    <property type="entry name" value="SDR_fam"/>
</dbReference>
<gene>
    <name evidence="6" type="ORF">FA10DRAFT_267635</name>
</gene>
<dbReference type="PANTHER" id="PTHR43008:SF8">
    <property type="entry name" value="BENZIL REDUCTASE ((S)-BENZOIN FORMING) IRC24"/>
    <property type="match status" value="1"/>
</dbReference>
<dbReference type="SUPFAM" id="SSF51735">
    <property type="entry name" value="NAD(P)-binding Rossmann-fold domains"/>
    <property type="match status" value="1"/>
</dbReference>
<proteinExistence type="inferred from homology"/>
<reference evidence="6 7" key="1">
    <citation type="journal article" date="2018" name="Mol. Biol. Evol.">
        <title>Broad Genomic Sampling Reveals a Smut Pathogenic Ancestry of the Fungal Clade Ustilaginomycotina.</title>
        <authorList>
            <person name="Kijpornyongpan T."/>
            <person name="Mondo S.J."/>
            <person name="Barry K."/>
            <person name="Sandor L."/>
            <person name="Lee J."/>
            <person name="Lipzen A."/>
            <person name="Pangilinan J."/>
            <person name="LaButti K."/>
            <person name="Hainaut M."/>
            <person name="Henrissat B."/>
            <person name="Grigoriev I.V."/>
            <person name="Spatafora J.W."/>
            <person name="Aime M.C."/>
        </authorList>
    </citation>
    <scope>NUCLEOTIDE SEQUENCE [LARGE SCALE GENOMIC DNA]</scope>
    <source>
        <strain evidence="6 7">MCA 4198</strain>
    </source>
</reference>
<comment type="similarity">
    <text evidence="1">Belongs to the short-chain dehydrogenases/reductases (SDR) family.</text>
</comment>
<dbReference type="RefSeq" id="XP_025376232.1">
    <property type="nucleotide sequence ID" value="XM_025521987.1"/>
</dbReference>
<dbReference type="PRINTS" id="PR00081">
    <property type="entry name" value="GDHRDH"/>
</dbReference>